<name>A0AAP2GCI5_9BACT</name>
<dbReference type="AlphaFoldDB" id="A0AAP2GCI5"/>
<proteinExistence type="predicted"/>
<dbReference type="SMART" id="SM00388">
    <property type="entry name" value="HisKA"/>
    <property type="match status" value="1"/>
</dbReference>
<evidence type="ECO:0000256" key="2">
    <source>
        <dbReference type="ARBA" id="ARBA00012438"/>
    </source>
</evidence>
<protein>
    <recommendedName>
        <fullName evidence="2">histidine kinase</fullName>
        <ecNumber evidence="2">2.7.13.3</ecNumber>
    </recommendedName>
</protein>
<dbReference type="CDD" id="cd00130">
    <property type="entry name" value="PAS"/>
    <property type="match status" value="1"/>
</dbReference>
<reference evidence="4 5" key="1">
    <citation type="submission" date="2021-05" db="EMBL/GenBank/DDBJ databases">
        <title>A Polyphasic approach of four new species of the genus Ohtaekwangia: Ohtaekwangia histidinii sp. nov., Ohtaekwangia cretensis sp. nov., Ohtaekwangia indiensis sp. nov., Ohtaekwangia reichenbachii sp. nov. from diverse environment.</title>
        <authorList>
            <person name="Octaviana S."/>
        </authorList>
    </citation>
    <scope>NUCLEOTIDE SEQUENCE [LARGE SCALE GENOMIC DNA]</scope>
    <source>
        <strain evidence="4 5">PWU37</strain>
    </source>
</reference>
<feature type="domain" description="Signal transduction histidine kinase dimerisation/phosphoacceptor" evidence="3">
    <location>
        <begin position="157"/>
        <end position="222"/>
    </location>
</feature>
<dbReference type="EMBL" id="JAHESC010000008">
    <property type="protein sequence ID" value="MBT1686344.1"/>
    <property type="molecule type" value="Genomic_DNA"/>
</dbReference>
<dbReference type="GO" id="GO:0000155">
    <property type="term" value="F:phosphorelay sensor kinase activity"/>
    <property type="evidence" value="ECO:0007669"/>
    <property type="project" value="InterPro"/>
</dbReference>
<dbReference type="InterPro" id="IPR036097">
    <property type="entry name" value="HisK_dim/P_sf"/>
</dbReference>
<evidence type="ECO:0000313" key="4">
    <source>
        <dbReference type="EMBL" id="MBT1686344.1"/>
    </source>
</evidence>
<dbReference type="Proteomes" id="UP001319180">
    <property type="component" value="Unassembled WGS sequence"/>
</dbReference>
<dbReference type="Pfam" id="PF00512">
    <property type="entry name" value="HisKA"/>
    <property type="match status" value="1"/>
</dbReference>
<dbReference type="InterPro" id="IPR003661">
    <property type="entry name" value="HisK_dim/P_dom"/>
</dbReference>
<dbReference type="InterPro" id="IPR000014">
    <property type="entry name" value="PAS"/>
</dbReference>
<evidence type="ECO:0000259" key="3">
    <source>
        <dbReference type="SMART" id="SM00388"/>
    </source>
</evidence>
<dbReference type="RefSeq" id="WP_254089586.1">
    <property type="nucleotide sequence ID" value="NZ_JAHESC010000008.1"/>
</dbReference>
<evidence type="ECO:0000313" key="5">
    <source>
        <dbReference type="Proteomes" id="UP001319180"/>
    </source>
</evidence>
<dbReference type="Gene3D" id="1.10.287.130">
    <property type="match status" value="1"/>
</dbReference>
<evidence type="ECO:0000256" key="1">
    <source>
        <dbReference type="ARBA" id="ARBA00000085"/>
    </source>
</evidence>
<comment type="caution">
    <text evidence="4">The sequence shown here is derived from an EMBL/GenBank/DDBJ whole genome shotgun (WGS) entry which is preliminary data.</text>
</comment>
<comment type="catalytic activity">
    <reaction evidence="1">
        <text>ATP + protein L-histidine = ADP + protein N-phospho-L-histidine.</text>
        <dbReference type="EC" id="2.7.13.3"/>
    </reaction>
</comment>
<organism evidence="4 5">
    <name type="scientific">Dawidia soli</name>
    <dbReference type="NCBI Taxonomy" id="2782352"/>
    <lineage>
        <taxon>Bacteria</taxon>
        <taxon>Pseudomonadati</taxon>
        <taxon>Bacteroidota</taxon>
        <taxon>Cytophagia</taxon>
        <taxon>Cytophagales</taxon>
        <taxon>Chryseotaleaceae</taxon>
        <taxon>Dawidia</taxon>
    </lineage>
</organism>
<gene>
    <name evidence="4" type="ORF">KK078_07250</name>
</gene>
<dbReference type="EC" id="2.7.13.3" evidence="2"/>
<keyword evidence="5" id="KW-1185">Reference proteome</keyword>
<dbReference type="SUPFAM" id="SSF47384">
    <property type="entry name" value="Homodimeric domain of signal transducing histidine kinase"/>
    <property type="match status" value="1"/>
</dbReference>
<accession>A0AAP2GCI5</accession>
<sequence>MQRSDDRERKVMQDYEWNIPEQTLPPALIAESDIVRNLATIFEDSVILDGRFRIAMVSHPILRTLGYTAGALEGQSINYLGGADEDLQPMLQAALGAGFFKEIVVSLQTSNGQAVVFGLSGFYLGLISDYNGYIVLKLKNLDIVRQLHQQLAENRRALEDFVYRTSHDLRGPVANIRGLIRLLKNRPDDTELGLLADMLEASATQLDDRLIKLLYQADFGHQQPLPIHPATQP</sequence>
<dbReference type="CDD" id="cd00082">
    <property type="entry name" value="HisKA"/>
    <property type="match status" value="1"/>
</dbReference>